<gene>
    <name evidence="1" type="ORF">SKUN_001075</name>
</gene>
<dbReference type="EMBL" id="CP010899">
    <property type="protein sequence ID" value="ALA97961.1"/>
    <property type="molecule type" value="Genomic_DNA"/>
</dbReference>
<evidence type="ECO:0000313" key="2">
    <source>
        <dbReference type="Proteomes" id="UP000062963"/>
    </source>
</evidence>
<dbReference type="PATRIC" id="fig|273035.7.peg.1325"/>
<dbReference type="AlphaFoldDB" id="A0A0K2JIA4"/>
<proteinExistence type="predicted"/>
<protein>
    <submittedName>
        <fullName evidence="1">Uncharacterized protein</fullName>
    </submittedName>
</protein>
<evidence type="ECO:0000313" key="1">
    <source>
        <dbReference type="EMBL" id="ALA97961.1"/>
    </source>
</evidence>
<dbReference type="KEGG" id="skn:SKUN_001075"/>
<accession>A0A0K2JIA4</accession>
<name>A0A0K2JIA4_SPIKU</name>
<dbReference type="Proteomes" id="UP000062963">
    <property type="component" value="Chromosome"/>
</dbReference>
<organism evidence="1 2">
    <name type="scientific">Spiroplasma kunkelii CR2-3x</name>
    <dbReference type="NCBI Taxonomy" id="273035"/>
    <lineage>
        <taxon>Bacteria</taxon>
        <taxon>Bacillati</taxon>
        <taxon>Mycoplasmatota</taxon>
        <taxon>Mollicutes</taxon>
        <taxon>Entomoplasmatales</taxon>
        <taxon>Spiroplasmataceae</taxon>
        <taxon>Spiroplasma</taxon>
    </lineage>
</organism>
<keyword evidence="2" id="KW-1185">Reference proteome</keyword>
<sequence>MNLNSISFKKDSVLAWAGKGYDSMKLTQENLLNFYKETYILKKVTEYEDSYVEIKIRSMIVEKFILEGSPFKHLRTSINLEQEVKVLLEKMSLIFSLSNLQIL</sequence>
<reference evidence="1 2" key="1">
    <citation type="journal article" date="2015" name="Genome Announc.">
        <title>Complete Genome Sequence of Spiroplasma kunkelii Strain CR2-3x, Causal Agent of Corn Stunt Disease in Zea mays L.</title>
        <authorList>
            <person name="Davis R.E."/>
            <person name="Shao J."/>
            <person name="Dally E.L."/>
            <person name="Zhao Y."/>
            <person name="Gasparich G.E."/>
            <person name="Gaynor B.J."/>
            <person name="Athey J.C."/>
            <person name="Harrison N.A."/>
            <person name="Donofrio N."/>
        </authorList>
    </citation>
    <scope>NUCLEOTIDE SEQUENCE [LARGE SCALE GENOMIC DNA]</scope>
    <source>
        <strain evidence="1 2">CR2-3x</strain>
    </source>
</reference>